<keyword evidence="1" id="KW-0472">Membrane</keyword>
<dbReference type="PANTHER" id="PTHR37314:SF4">
    <property type="entry name" value="UPF0700 TRANSMEMBRANE PROTEIN YOAK"/>
    <property type="match status" value="1"/>
</dbReference>
<evidence type="ECO:0000256" key="1">
    <source>
        <dbReference type="SAM" id="Phobius"/>
    </source>
</evidence>
<dbReference type="InterPro" id="IPR010699">
    <property type="entry name" value="DUF1275"/>
</dbReference>
<feature type="transmembrane region" description="Helical" evidence="1">
    <location>
        <begin position="177"/>
        <end position="195"/>
    </location>
</feature>
<proteinExistence type="predicted"/>
<dbReference type="Pfam" id="PF06912">
    <property type="entry name" value="DUF1275"/>
    <property type="match status" value="1"/>
</dbReference>
<name>A0A117I4J8_9MYCO</name>
<organism evidence="2 3">
    <name type="scientific">Mycolicibacterium brisbanense</name>
    <dbReference type="NCBI Taxonomy" id="146020"/>
    <lineage>
        <taxon>Bacteria</taxon>
        <taxon>Bacillati</taxon>
        <taxon>Actinomycetota</taxon>
        <taxon>Actinomycetes</taxon>
        <taxon>Mycobacteriales</taxon>
        <taxon>Mycobacteriaceae</taxon>
        <taxon>Mycolicibacterium</taxon>
    </lineage>
</organism>
<feature type="transmembrane region" description="Helical" evidence="1">
    <location>
        <begin position="12"/>
        <end position="32"/>
    </location>
</feature>
<dbReference type="PANTHER" id="PTHR37314">
    <property type="entry name" value="SLR0142 PROTEIN"/>
    <property type="match status" value="1"/>
</dbReference>
<dbReference type="Proteomes" id="UP000069620">
    <property type="component" value="Unassembled WGS sequence"/>
</dbReference>
<feature type="transmembrane region" description="Helical" evidence="1">
    <location>
        <begin position="59"/>
        <end position="80"/>
    </location>
</feature>
<evidence type="ECO:0000313" key="3">
    <source>
        <dbReference type="Proteomes" id="UP000069620"/>
    </source>
</evidence>
<reference evidence="3" key="1">
    <citation type="journal article" date="2016" name="Genome Announc.">
        <title>Draft Genome Sequences of Five Rapidly Growing Mycobacterium Species, M. thermoresistibile, M. fortuitum subsp. acetamidolyticum, M. canariasense, M. brisbanense, and M. novocastrense.</title>
        <authorList>
            <person name="Katahira K."/>
            <person name="Ogura Y."/>
            <person name="Gotoh Y."/>
            <person name="Hayashi T."/>
        </authorList>
    </citation>
    <scope>NUCLEOTIDE SEQUENCE [LARGE SCALE GENOMIC DNA]</scope>
    <source>
        <strain evidence="3">JCM15654</strain>
    </source>
</reference>
<keyword evidence="3" id="KW-1185">Reference proteome</keyword>
<protein>
    <recommendedName>
        <fullName evidence="4">DUF1275 domain-containing protein</fullName>
    </recommendedName>
</protein>
<feature type="transmembrane region" description="Helical" evidence="1">
    <location>
        <begin position="92"/>
        <end position="112"/>
    </location>
</feature>
<gene>
    <name evidence="2" type="ORF">RMCB_1144</name>
</gene>
<comment type="caution">
    <text evidence="2">The sequence shown here is derived from an EMBL/GenBank/DDBJ whole genome shotgun (WGS) entry which is preliminary data.</text>
</comment>
<accession>A0A117I4J8</accession>
<dbReference type="STRING" id="146020.RMCB_1144"/>
<evidence type="ECO:0008006" key="4">
    <source>
        <dbReference type="Google" id="ProtNLM"/>
    </source>
</evidence>
<evidence type="ECO:0000313" key="2">
    <source>
        <dbReference type="EMBL" id="GAS87048.1"/>
    </source>
</evidence>
<dbReference type="EMBL" id="BCSX01000015">
    <property type="protein sequence ID" value="GAS87048.1"/>
    <property type="molecule type" value="Genomic_DNA"/>
</dbReference>
<reference evidence="3" key="2">
    <citation type="submission" date="2016-02" db="EMBL/GenBank/DDBJ databases">
        <title>Draft genome sequence of five rapidly growing Mycobacterium species.</title>
        <authorList>
            <person name="Katahira K."/>
            <person name="Gotou Y."/>
            <person name="Iida K."/>
            <person name="Ogura Y."/>
            <person name="Hayashi T."/>
        </authorList>
    </citation>
    <scope>NUCLEOTIDE SEQUENCE [LARGE SCALE GENOMIC DNA]</scope>
    <source>
        <strain evidence="3">JCM15654</strain>
    </source>
</reference>
<dbReference type="RefSeq" id="WP_062828008.1">
    <property type="nucleotide sequence ID" value="NZ_BCSX01000015.1"/>
</dbReference>
<dbReference type="OrthoDB" id="4272751at2"/>
<keyword evidence="1" id="KW-0812">Transmembrane</keyword>
<keyword evidence="1" id="KW-1133">Transmembrane helix</keyword>
<dbReference type="AlphaFoldDB" id="A0A117I4J8"/>
<feature type="transmembrane region" description="Helical" evidence="1">
    <location>
        <begin position="201"/>
        <end position="219"/>
    </location>
</feature>
<feature type="transmembrane region" description="Helical" evidence="1">
    <location>
        <begin position="124"/>
        <end position="144"/>
    </location>
</feature>
<sequence>MVQLNRSHLELGTTLILTFVTGIVDAVGYLGLDRVFTGNMTGNIVILGMGVAGADELPVLGPAIALAGFTVGALAAGLAVRRRVASGWDTRITTLLSIGAAVLLVLTVTVAVGAENPSATEQVIIATAIAAVMGQQAMVARALAVKDMTTVVVTSTLASLAGETWPRGIRGALANRRLAAIVVIFLGAVTGAVLLRLHIAVPLGLAAGLTWLVVIAGHLRWREASTTLDAAEPDVRRRTVLRLR</sequence>